<name>A0A0F9IX19_9ZZZZ</name>
<protein>
    <submittedName>
        <fullName evidence="1">Uncharacterized protein</fullName>
    </submittedName>
</protein>
<sequence length="81" mass="8869">MSEAEDIQKVVQALEKVPETNLLIIELARDAVTEDGELDIDRLADIPKDVNLATAQALAYAKGTARARHALAELQARQEET</sequence>
<gene>
    <name evidence="1" type="ORF">LCGC14_1892560</name>
</gene>
<organism evidence="1">
    <name type="scientific">marine sediment metagenome</name>
    <dbReference type="NCBI Taxonomy" id="412755"/>
    <lineage>
        <taxon>unclassified sequences</taxon>
        <taxon>metagenomes</taxon>
        <taxon>ecological metagenomes</taxon>
    </lineage>
</organism>
<evidence type="ECO:0000313" key="1">
    <source>
        <dbReference type="EMBL" id="KKL91647.1"/>
    </source>
</evidence>
<comment type="caution">
    <text evidence="1">The sequence shown here is derived from an EMBL/GenBank/DDBJ whole genome shotgun (WGS) entry which is preliminary data.</text>
</comment>
<dbReference type="AlphaFoldDB" id="A0A0F9IX19"/>
<proteinExistence type="predicted"/>
<accession>A0A0F9IX19</accession>
<dbReference type="EMBL" id="LAZR01019678">
    <property type="protein sequence ID" value="KKL91647.1"/>
    <property type="molecule type" value="Genomic_DNA"/>
</dbReference>
<reference evidence="1" key="1">
    <citation type="journal article" date="2015" name="Nature">
        <title>Complex archaea that bridge the gap between prokaryotes and eukaryotes.</title>
        <authorList>
            <person name="Spang A."/>
            <person name="Saw J.H."/>
            <person name="Jorgensen S.L."/>
            <person name="Zaremba-Niedzwiedzka K."/>
            <person name="Martijn J."/>
            <person name="Lind A.E."/>
            <person name="van Eijk R."/>
            <person name="Schleper C."/>
            <person name="Guy L."/>
            <person name="Ettema T.J."/>
        </authorList>
    </citation>
    <scope>NUCLEOTIDE SEQUENCE</scope>
</reference>